<gene>
    <name evidence="7" type="ORF">SAMN03080615_02019</name>
</gene>
<dbReference type="Pfam" id="PF03797">
    <property type="entry name" value="Autotransporter"/>
    <property type="match status" value="1"/>
</dbReference>
<reference evidence="8" key="1">
    <citation type="submission" date="2016-10" db="EMBL/GenBank/DDBJ databases">
        <authorList>
            <person name="Varghese N."/>
            <person name="Submissions S."/>
        </authorList>
    </citation>
    <scope>NUCLEOTIDE SEQUENCE [LARGE SCALE GENOMIC DNA]</scope>
    <source>
        <strain evidence="8">DSM 18887</strain>
    </source>
</reference>
<evidence type="ECO:0000313" key="8">
    <source>
        <dbReference type="Proteomes" id="UP000198749"/>
    </source>
</evidence>
<keyword evidence="8" id="KW-1185">Reference proteome</keyword>
<dbReference type="InterPro" id="IPR001087">
    <property type="entry name" value="GDSL"/>
</dbReference>
<evidence type="ECO:0000256" key="4">
    <source>
        <dbReference type="PIRSR" id="PIRSR037375-1"/>
    </source>
</evidence>
<organism evidence="7 8">
    <name type="scientific">Amphritea atlantica</name>
    <dbReference type="NCBI Taxonomy" id="355243"/>
    <lineage>
        <taxon>Bacteria</taxon>
        <taxon>Pseudomonadati</taxon>
        <taxon>Pseudomonadota</taxon>
        <taxon>Gammaproteobacteria</taxon>
        <taxon>Oceanospirillales</taxon>
        <taxon>Oceanospirillaceae</taxon>
        <taxon>Amphritea</taxon>
    </lineage>
</organism>
<dbReference type="PROSITE" id="PS51208">
    <property type="entry name" value="AUTOTRANSPORTER"/>
    <property type="match status" value="1"/>
</dbReference>
<dbReference type="Proteomes" id="UP000198749">
    <property type="component" value="Unassembled WGS sequence"/>
</dbReference>
<keyword evidence="2 5" id="KW-0732">Signal</keyword>
<name>A0A1H9H9R2_9GAMM</name>
<dbReference type="InterPro" id="IPR005546">
    <property type="entry name" value="Autotransporte_beta"/>
</dbReference>
<dbReference type="STRING" id="355243.SAMN03080615_02019"/>
<keyword evidence="3" id="KW-0378">Hydrolase</keyword>
<dbReference type="Gene3D" id="2.40.128.130">
    <property type="entry name" value="Autotransporter beta-domain"/>
    <property type="match status" value="1"/>
</dbReference>
<proteinExistence type="inferred from homology"/>
<feature type="domain" description="Autotransporter" evidence="6">
    <location>
        <begin position="341"/>
        <end position="609"/>
    </location>
</feature>
<dbReference type="SUPFAM" id="SSF52266">
    <property type="entry name" value="SGNH hydrolase"/>
    <property type="match status" value="1"/>
</dbReference>
<evidence type="ECO:0000256" key="2">
    <source>
        <dbReference type="ARBA" id="ARBA00022729"/>
    </source>
</evidence>
<feature type="signal peptide" evidence="5">
    <location>
        <begin position="1"/>
        <end position="25"/>
    </location>
</feature>
<evidence type="ECO:0000256" key="1">
    <source>
        <dbReference type="ARBA" id="ARBA00008668"/>
    </source>
</evidence>
<dbReference type="InterPro" id="IPR051058">
    <property type="entry name" value="GDSL_Est/Lipase"/>
</dbReference>
<evidence type="ECO:0000259" key="6">
    <source>
        <dbReference type="PROSITE" id="PS51208"/>
    </source>
</evidence>
<dbReference type="CDD" id="cd01847">
    <property type="entry name" value="Triacylglycerol_lipase_like"/>
    <property type="match status" value="1"/>
</dbReference>
<dbReference type="EMBL" id="FOGB01000005">
    <property type="protein sequence ID" value="SEQ59013.1"/>
    <property type="molecule type" value="Genomic_DNA"/>
</dbReference>
<sequence>MEGKMTHKTVLSSLITVLMASQIQAADFSNTYYFGDSLTDSGSFLPLLQMVDPTYTGAAKFTTNPGPVWSELLAGQYGVTLSPANQGGTNYAEGGARISGTPGIGAAPASGATPITTQVQNYLSANGGVADPNALYTLWGGANDIFWIAGGGVLPADITSYITTTTGEQVQALAALKAAGARYLLVPTLPDIGATPFGVSQGAAGAASLTALSEGYNSVLLATLQASGIEVIPVDMFTLLNEVSAQPGLYGFANVTTPACGATASLLCVEGTGGYASGTDQTFLYADGVHPTSGGHQIISDYVQSILTAPAFAEGIGRAVHYQQLALMDAIDGRLAQSFLQAEDSTDLWVIGEGGTGNAELEGSRASVGAGITQRNADHSFGFGFHVSRDDVDLSGGSVETQARSFSLYSGWQRSQWQWQTSIVVTKGDYDTRRKVDLGPATRTVKGSTEGTQISMQLGVNYLFGSDSLSHGPIARLGYQLQDLSGFTEESSTGSATAMKYDSQTRNQFTGSLGWQLQSTQGRWQPFAAAVWTQSFGNDPDPVSVALTNMPNNRFSLPSVSEDDSYGQITLGINGQISQQTSLSGRVVQMVANNNSEDTRLSLALNFSF</sequence>
<dbReference type="InterPro" id="IPR036709">
    <property type="entry name" value="Autotransporte_beta_dom_sf"/>
</dbReference>
<dbReference type="PIRSF" id="PIRSF037375">
    <property type="entry name" value="Autotrns_EstA"/>
    <property type="match status" value="1"/>
</dbReference>
<accession>A0A1H9H9R2</accession>
<dbReference type="Gene3D" id="3.40.50.1110">
    <property type="entry name" value="SGNH hydrolase"/>
    <property type="match status" value="1"/>
</dbReference>
<dbReference type="AlphaFoldDB" id="A0A1H9H9R2"/>
<evidence type="ECO:0000256" key="3">
    <source>
        <dbReference type="ARBA" id="ARBA00022801"/>
    </source>
</evidence>
<dbReference type="PANTHER" id="PTHR45648">
    <property type="entry name" value="GDSL LIPASE/ACYLHYDROLASE FAMILY PROTEIN (AFU_ORTHOLOGUE AFUA_4G14700)"/>
    <property type="match status" value="1"/>
</dbReference>
<protein>
    <submittedName>
        <fullName evidence="7">Outer membrane lipase/esterase</fullName>
    </submittedName>
</protein>
<dbReference type="GO" id="GO:0016788">
    <property type="term" value="F:hydrolase activity, acting on ester bonds"/>
    <property type="evidence" value="ECO:0007669"/>
    <property type="project" value="InterPro"/>
</dbReference>
<feature type="chain" id="PRO_5011474725" evidence="5">
    <location>
        <begin position="26"/>
        <end position="609"/>
    </location>
</feature>
<dbReference type="OrthoDB" id="5292073at2"/>
<feature type="active site" description="Nucleophile" evidence="4">
    <location>
        <position position="37"/>
    </location>
</feature>
<dbReference type="InterPro" id="IPR017186">
    <property type="entry name" value="Lipase_autotranspt_EstA"/>
</dbReference>
<dbReference type="Pfam" id="PF00657">
    <property type="entry name" value="Lipase_GDSL"/>
    <property type="match status" value="1"/>
</dbReference>
<comment type="similarity">
    <text evidence="1">Belongs to the 'GDSL' lipolytic enzyme family.</text>
</comment>
<evidence type="ECO:0000256" key="5">
    <source>
        <dbReference type="SAM" id="SignalP"/>
    </source>
</evidence>
<dbReference type="InterPro" id="IPR036514">
    <property type="entry name" value="SGNH_hydro_sf"/>
</dbReference>
<dbReference type="SMART" id="SM00869">
    <property type="entry name" value="Autotransporter"/>
    <property type="match status" value="1"/>
</dbReference>
<evidence type="ECO:0000313" key="7">
    <source>
        <dbReference type="EMBL" id="SEQ59013.1"/>
    </source>
</evidence>
<dbReference type="PANTHER" id="PTHR45648:SF22">
    <property type="entry name" value="GDSL LIPASE_ACYLHYDROLASE FAMILY PROTEIN (AFU_ORTHOLOGUE AFUA_4G14700)"/>
    <property type="match status" value="1"/>
</dbReference>
<feature type="active site" evidence="4">
    <location>
        <position position="290"/>
    </location>
</feature>
<feature type="active site" evidence="4">
    <location>
        <position position="287"/>
    </location>
</feature>
<dbReference type="SUPFAM" id="SSF103515">
    <property type="entry name" value="Autotransporter"/>
    <property type="match status" value="1"/>
</dbReference>